<sequence>MEPSAGNSSTPTSQPLSTRSRRRRAPEACSFCRRRKIKCNSEKPICINCKTYAQDCVYEPISEAAREAGRGRSTRRKTQENLTPVVDNHRSPQTPQTLQNVEGVCDLPDPEVVAATGTRPDGGLDEASVVATPSRARVARILVSANGVSSYHGHTSAFFEEHTQDRPSGVDHRPRMSDDWVERGLVAEAAKQRQMEQLNFGQNKLDFDGVDPDLGMHLLSLHWNRQHHSFLITYRPAFMRDMACNGPYFSKILLNAIYFGAAKFSPRLEVRKDPNDVRTAGWKYRERVRELLGGALDCSDITTIQALLVMTNSLFALGDERSAAWLYAGLAFRMLTDLGMHVDLTSTHRFSDEDLEIRRRIFWGAFVVDKVQSLYQGRPVSLKETDALVPIKFLDTYEELEHWMPFAYSTCAPDYPGTPAYSTSTFTFLCKLSLIMSDILNCIYTERSFDQSPTDLANMLDRVQLRLDQWRASLPEHLRFDPGRSHTLAFPPPHVSSLHAMFNVLVILLHRPFVADGHLYSTSRTISVDCFKKCASAAANISSLLRGYHRAFSIRRAPYLISYATYVAATILTRIAARRRNDSTAHANLATCLAVFEENQETNSAVRKAAMIIHNLMKKLGVVIDNLSIDALGPDPQGRSSDQELPRHASVDGNMIYLMNSQNATGNTNATGVATEPANIMSPNQVVYSPDSDWVDIDGIIQSFLQENGGRGARLTETDIEGIPSHIPRTPLIPHQGVAHLPGDMDNAPFVGHHASPGRDISATNGVHRSEAVTGIYQWQHGWRFINGESASLDDPLFGFNGSSLDSLTLAEW</sequence>
<dbReference type="Pfam" id="PF04082">
    <property type="entry name" value="Fungal_trans"/>
    <property type="match status" value="1"/>
</dbReference>
<dbReference type="SUPFAM" id="SSF57701">
    <property type="entry name" value="Zn2/Cys6 DNA-binding domain"/>
    <property type="match status" value="1"/>
</dbReference>
<dbReference type="InterPro" id="IPR007219">
    <property type="entry name" value="XnlR_reg_dom"/>
</dbReference>
<keyword evidence="3" id="KW-0862">Zinc</keyword>
<evidence type="ECO:0000313" key="11">
    <source>
        <dbReference type="Proteomes" id="UP001610334"/>
    </source>
</evidence>
<protein>
    <submittedName>
        <fullName evidence="10">Fungal-specific transcription factor domain-containing protein</fullName>
    </submittedName>
</protein>
<comment type="caution">
    <text evidence="10">The sequence shown here is derived from an EMBL/GenBank/DDBJ whole genome shotgun (WGS) entry which is preliminary data.</text>
</comment>
<evidence type="ECO:0000256" key="6">
    <source>
        <dbReference type="ARBA" id="ARBA00023163"/>
    </source>
</evidence>
<keyword evidence="6" id="KW-0804">Transcription</keyword>
<comment type="subcellular location">
    <subcellularLocation>
        <location evidence="1">Nucleus</location>
    </subcellularLocation>
</comment>
<feature type="region of interest" description="Disordered" evidence="8">
    <location>
        <begin position="1"/>
        <end position="24"/>
    </location>
</feature>
<dbReference type="PROSITE" id="PS00463">
    <property type="entry name" value="ZN2_CY6_FUNGAL_1"/>
    <property type="match status" value="1"/>
</dbReference>
<dbReference type="SMART" id="SM00066">
    <property type="entry name" value="GAL4"/>
    <property type="match status" value="1"/>
</dbReference>
<evidence type="ECO:0000259" key="9">
    <source>
        <dbReference type="PROSITE" id="PS50048"/>
    </source>
</evidence>
<evidence type="ECO:0000256" key="1">
    <source>
        <dbReference type="ARBA" id="ARBA00004123"/>
    </source>
</evidence>
<dbReference type="PROSITE" id="PS50048">
    <property type="entry name" value="ZN2_CY6_FUNGAL_2"/>
    <property type="match status" value="1"/>
</dbReference>
<feature type="region of interest" description="Disordered" evidence="8">
    <location>
        <begin position="66"/>
        <end position="96"/>
    </location>
</feature>
<evidence type="ECO:0000256" key="4">
    <source>
        <dbReference type="ARBA" id="ARBA00023015"/>
    </source>
</evidence>
<dbReference type="CDD" id="cd12148">
    <property type="entry name" value="fungal_TF_MHR"/>
    <property type="match status" value="1"/>
</dbReference>
<keyword evidence="5" id="KW-0238">DNA-binding</keyword>
<organism evidence="10 11">
    <name type="scientific">Aspergillus granulosus</name>
    <dbReference type="NCBI Taxonomy" id="176169"/>
    <lineage>
        <taxon>Eukaryota</taxon>
        <taxon>Fungi</taxon>
        <taxon>Dikarya</taxon>
        <taxon>Ascomycota</taxon>
        <taxon>Pezizomycotina</taxon>
        <taxon>Eurotiomycetes</taxon>
        <taxon>Eurotiomycetidae</taxon>
        <taxon>Eurotiales</taxon>
        <taxon>Aspergillaceae</taxon>
        <taxon>Aspergillus</taxon>
        <taxon>Aspergillus subgen. Nidulantes</taxon>
    </lineage>
</organism>
<keyword evidence="2" id="KW-0479">Metal-binding</keyword>
<dbReference type="PANTHER" id="PTHR31313:SF86">
    <property type="entry name" value="ZN(2)-C6 FUNGAL-TYPE DOMAIN-CONTAINING PROTEIN"/>
    <property type="match status" value="1"/>
</dbReference>
<dbReference type="Pfam" id="PF00172">
    <property type="entry name" value="Zn_clus"/>
    <property type="match status" value="1"/>
</dbReference>
<evidence type="ECO:0000256" key="2">
    <source>
        <dbReference type="ARBA" id="ARBA00022723"/>
    </source>
</evidence>
<dbReference type="Proteomes" id="UP001610334">
    <property type="component" value="Unassembled WGS sequence"/>
</dbReference>
<dbReference type="EMBL" id="JBFXLT010000216">
    <property type="protein sequence ID" value="KAL2802014.1"/>
    <property type="molecule type" value="Genomic_DNA"/>
</dbReference>
<name>A0ABR4GSG7_9EURO</name>
<evidence type="ECO:0000256" key="8">
    <source>
        <dbReference type="SAM" id="MobiDB-lite"/>
    </source>
</evidence>
<accession>A0ABR4GSG7</accession>
<dbReference type="InterPro" id="IPR051615">
    <property type="entry name" value="Transcr_Regulatory_Elem"/>
</dbReference>
<dbReference type="SMART" id="SM00906">
    <property type="entry name" value="Fungal_trans"/>
    <property type="match status" value="1"/>
</dbReference>
<evidence type="ECO:0000256" key="3">
    <source>
        <dbReference type="ARBA" id="ARBA00022833"/>
    </source>
</evidence>
<evidence type="ECO:0000256" key="7">
    <source>
        <dbReference type="ARBA" id="ARBA00023242"/>
    </source>
</evidence>
<reference evidence="10 11" key="1">
    <citation type="submission" date="2024-07" db="EMBL/GenBank/DDBJ databases">
        <title>Section-level genome sequencing and comparative genomics of Aspergillus sections Usti and Cavernicolus.</title>
        <authorList>
            <consortium name="Lawrence Berkeley National Laboratory"/>
            <person name="Nybo J.L."/>
            <person name="Vesth T.C."/>
            <person name="Theobald S."/>
            <person name="Frisvad J.C."/>
            <person name="Larsen T.O."/>
            <person name="Kjaerboelling I."/>
            <person name="Rothschild-Mancinelli K."/>
            <person name="Lyhne E.K."/>
            <person name="Kogle M.E."/>
            <person name="Barry K."/>
            <person name="Clum A."/>
            <person name="Na H."/>
            <person name="Ledsgaard L."/>
            <person name="Lin J."/>
            <person name="Lipzen A."/>
            <person name="Kuo A."/>
            <person name="Riley R."/>
            <person name="Mondo S."/>
            <person name="Labutti K."/>
            <person name="Haridas S."/>
            <person name="Pangalinan J."/>
            <person name="Salamov A.A."/>
            <person name="Simmons B.A."/>
            <person name="Magnuson J.K."/>
            <person name="Chen J."/>
            <person name="Drula E."/>
            <person name="Henrissat B."/>
            <person name="Wiebenga A."/>
            <person name="Lubbers R.J."/>
            <person name="Gomes A.C."/>
            <person name="Makela M.R."/>
            <person name="Stajich J."/>
            <person name="Grigoriev I.V."/>
            <person name="Mortensen U.H."/>
            <person name="De Vries R.P."/>
            <person name="Baker S.E."/>
            <person name="Andersen M.R."/>
        </authorList>
    </citation>
    <scope>NUCLEOTIDE SEQUENCE [LARGE SCALE GENOMIC DNA]</scope>
    <source>
        <strain evidence="10 11">CBS 588.65</strain>
    </source>
</reference>
<keyword evidence="11" id="KW-1185">Reference proteome</keyword>
<evidence type="ECO:0000256" key="5">
    <source>
        <dbReference type="ARBA" id="ARBA00023125"/>
    </source>
</evidence>
<keyword evidence="4" id="KW-0805">Transcription regulation</keyword>
<dbReference type="CDD" id="cd00067">
    <property type="entry name" value="GAL4"/>
    <property type="match status" value="1"/>
</dbReference>
<feature type="domain" description="Zn(2)-C6 fungal-type" evidence="9">
    <location>
        <begin position="28"/>
        <end position="58"/>
    </location>
</feature>
<dbReference type="Gene3D" id="4.10.240.10">
    <property type="entry name" value="Zn(2)-C6 fungal-type DNA-binding domain"/>
    <property type="match status" value="1"/>
</dbReference>
<dbReference type="InterPro" id="IPR001138">
    <property type="entry name" value="Zn2Cys6_DnaBD"/>
</dbReference>
<dbReference type="InterPro" id="IPR036864">
    <property type="entry name" value="Zn2-C6_fun-type_DNA-bd_sf"/>
</dbReference>
<keyword evidence="7" id="KW-0539">Nucleus</keyword>
<gene>
    <name evidence="10" type="ORF">BJX63DRAFT_136396</name>
</gene>
<feature type="compositionally biased region" description="Polar residues" evidence="8">
    <location>
        <begin position="1"/>
        <end position="18"/>
    </location>
</feature>
<evidence type="ECO:0000313" key="10">
    <source>
        <dbReference type="EMBL" id="KAL2802014.1"/>
    </source>
</evidence>
<proteinExistence type="predicted"/>
<dbReference type="PANTHER" id="PTHR31313">
    <property type="entry name" value="TY1 ENHANCER ACTIVATOR"/>
    <property type="match status" value="1"/>
</dbReference>